<dbReference type="EMBL" id="CACRXK020023274">
    <property type="protein sequence ID" value="CAB4037607.1"/>
    <property type="molecule type" value="Genomic_DNA"/>
</dbReference>
<dbReference type="AlphaFoldDB" id="A0A6S7K0A9"/>
<keyword evidence="2" id="KW-1185">Reference proteome</keyword>
<sequence>MSVFSSGALPFEPCFTRWQISQPETYFATSDFTPGHHTTRTRSHVRSRPMCLEVSRELTEETSDVDFEEVQQGDSGFSRVDYFPLVDPCSYDNVEYHLPILSIDRAPAPFTAPRPLPQGLLGPSIPVVVHRLLGIPLPLDNTFWRHGHLSSQAWATHLGVMDIFPYMDIFPRWTTHLGVMDIFPRKHGKDSVSTVRFSG</sequence>
<comment type="caution">
    <text evidence="1">The sequence shown here is derived from an EMBL/GenBank/DDBJ whole genome shotgun (WGS) entry which is preliminary data.</text>
</comment>
<accession>A0A6S7K0A9</accession>
<dbReference type="Proteomes" id="UP001152795">
    <property type="component" value="Unassembled WGS sequence"/>
</dbReference>
<protein>
    <submittedName>
        <fullName evidence="1">Uncharacterized protein</fullName>
    </submittedName>
</protein>
<organism evidence="1 2">
    <name type="scientific">Paramuricea clavata</name>
    <name type="common">Red gorgonian</name>
    <name type="synonym">Violescent sea-whip</name>
    <dbReference type="NCBI Taxonomy" id="317549"/>
    <lineage>
        <taxon>Eukaryota</taxon>
        <taxon>Metazoa</taxon>
        <taxon>Cnidaria</taxon>
        <taxon>Anthozoa</taxon>
        <taxon>Octocorallia</taxon>
        <taxon>Malacalcyonacea</taxon>
        <taxon>Plexauridae</taxon>
        <taxon>Paramuricea</taxon>
    </lineage>
</organism>
<proteinExistence type="predicted"/>
<gene>
    <name evidence="1" type="ORF">PACLA_8A017588</name>
</gene>
<name>A0A6S7K0A9_PARCT</name>
<reference evidence="1" key="1">
    <citation type="submission" date="2020-04" db="EMBL/GenBank/DDBJ databases">
        <authorList>
            <person name="Alioto T."/>
            <person name="Alioto T."/>
            <person name="Gomez Garrido J."/>
        </authorList>
    </citation>
    <scope>NUCLEOTIDE SEQUENCE</scope>
    <source>
        <strain evidence="1">A484AB</strain>
    </source>
</reference>
<evidence type="ECO:0000313" key="2">
    <source>
        <dbReference type="Proteomes" id="UP001152795"/>
    </source>
</evidence>
<evidence type="ECO:0000313" key="1">
    <source>
        <dbReference type="EMBL" id="CAB4037607.1"/>
    </source>
</evidence>